<dbReference type="RefSeq" id="WP_152544767.1">
    <property type="nucleotide sequence ID" value="NZ_JHAC01000011.1"/>
</dbReference>
<evidence type="ECO:0000313" key="2">
    <source>
        <dbReference type="Proteomes" id="UP000020492"/>
    </source>
</evidence>
<accession>A0A016QT69</accession>
<dbReference type="Proteomes" id="UP000020492">
    <property type="component" value="Unassembled WGS sequence"/>
</dbReference>
<protein>
    <submittedName>
        <fullName evidence="1">Uncharacterized protein</fullName>
    </submittedName>
</protein>
<dbReference type="PATRIC" id="fig|1476583.3.peg.640"/>
<name>A0A016QT69_9DEIO</name>
<dbReference type="AlphaFoldDB" id="A0A016QT69"/>
<organism evidence="1 2">
    <name type="scientific">Deinococcus phoenicis</name>
    <dbReference type="NCBI Taxonomy" id="1476583"/>
    <lineage>
        <taxon>Bacteria</taxon>
        <taxon>Thermotogati</taxon>
        <taxon>Deinococcota</taxon>
        <taxon>Deinococci</taxon>
        <taxon>Deinococcales</taxon>
        <taxon>Deinococcaceae</taxon>
        <taxon>Deinococcus</taxon>
    </lineage>
</organism>
<gene>
    <name evidence="1" type="ORF">DEIPH_ctg011orf0011</name>
</gene>
<comment type="caution">
    <text evidence="1">The sequence shown here is derived from an EMBL/GenBank/DDBJ whole genome shotgun (WGS) entry which is preliminary data.</text>
</comment>
<sequence length="68" mass="7300">MIGLDCVRAGGVLRVGLLLCDGAIPAQDAPARFFDADNKETLLTVRLPELQDAMYEAVELEIVNASNP</sequence>
<reference evidence="1 2" key="1">
    <citation type="submission" date="2014-03" db="EMBL/GenBank/DDBJ databases">
        <title>Draft genome sequence of Deinococcus phoenicis 1P10ME.</title>
        <authorList>
            <person name="Stepanov V.G."/>
            <person name="Vaishampayan P."/>
            <person name="Venkateswaran K."/>
            <person name="Fox G.E."/>
        </authorList>
    </citation>
    <scope>NUCLEOTIDE SEQUENCE [LARGE SCALE GENOMIC DNA]</scope>
    <source>
        <strain evidence="1 2">1P10ME</strain>
    </source>
</reference>
<evidence type="ECO:0000313" key="1">
    <source>
        <dbReference type="EMBL" id="EYB69047.1"/>
    </source>
</evidence>
<keyword evidence="2" id="KW-1185">Reference proteome</keyword>
<dbReference type="EMBL" id="JHAC01000011">
    <property type="protein sequence ID" value="EYB69047.1"/>
    <property type="molecule type" value="Genomic_DNA"/>
</dbReference>
<dbReference type="STRING" id="1476583.DEIPH_ctg011orf0011"/>
<proteinExistence type="predicted"/>